<evidence type="ECO:0000256" key="4">
    <source>
        <dbReference type="ARBA" id="ARBA00022679"/>
    </source>
</evidence>
<evidence type="ECO:0000256" key="1">
    <source>
        <dbReference type="ARBA" id="ARBA00004651"/>
    </source>
</evidence>
<dbReference type="GO" id="GO:0016763">
    <property type="term" value="F:pentosyltransferase activity"/>
    <property type="evidence" value="ECO:0007669"/>
    <property type="project" value="TreeGrafter"/>
</dbReference>
<dbReference type="GO" id="GO:0005886">
    <property type="term" value="C:plasma membrane"/>
    <property type="evidence" value="ECO:0007669"/>
    <property type="project" value="UniProtKB-SubCell"/>
</dbReference>
<sequence>MKILNVFKNQYFYVTMILLLSGIVRLYMIDSPIADWHSWRQADTVSVSRNFVKLGFNPFMPKFDDMSGISENPIVNINRFRFVEFPVYNIFVYPLYLFLGIQDIYSRLVSVIFSLGSIFFLYFICKKYLGIIISLLVSFIYGLLPFNVFFSRTTLPEPTFLFFSLGMIYFVDKWIWNGNLKWGILGFIFTALAFLIKPWAIFFVPPLVYSLIKAHGLNRKILRYLLLFILALVPFICWRLWITNHTEGIPASSWLMNSDNIRFRPAFWWWLISERIGREILGATGFVLFVIGVLIRPKYKNYFFHVWLISLFSYFAIFATGNVRHNYYQYIFVPIAAIFLTLGFVYLIKGINNFLPRIWTILLALSFLPLAFYFTWTQVKEFYKINNPVIVEAGKEADRILPKNAIVVAPYNGDTAFLYQTNRAGFPFTPLPLVQLVSDYGVTSFISTSRDDKTNWVLRHFLVLEDNSKFIIADLTKILNPITSEDSEP</sequence>
<keyword evidence="6" id="KW-1133">Transmembrane helix</keyword>
<dbReference type="InterPro" id="IPR050297">
    <property type="entry name" value="LipidA_mod_glycosyltrf_83"/>
</dbReference>
<keyword evidence="3" id="KW-0328">Glycosyltransferase</keyword>
<comment type="caution">
    <text evidence="9">The sequence shown here is derived from an EMBL/GenBank/DDBJ whole genome shotgun (WGS) entry which is preliminary data.</text>
</comment>
<proteinExistence type="predicted"/>
<dbReference type="Proteomes" id="UP000183317">
    <property type="component" value="Unassembled WGS sequence"/>
</dbReference>
<dbReference type="Pfam" id="PF13231">
    <property type="entry name" value="PMT_2"/>
    <property type="match status" value="1"/>
</dbReference>
<evidence type="ECO:0000256" key="6">
    <source>
        <dbReference type="ARBA" id="ARBA00022989"/>
    </source>
</evidence>
<keyword evidence="4" id="KW-0808">Transferase</keyword>
<accession>A0A1F5MFR4</accession>
<name>A0A1F5MFR4_9BACT</name>
<evidence type="ECO:0000256" key="7">
    <source>
        <dbReference type="ARBA" id="ARBA00023136"/>
    </source>
</evidence>
<dbReference type="PANTHER" id="PTHR33908">
    <property type="entry name" value="MANNOSYLTRANSFERASE YKCB-RELATED"/>
    <property type="match status" value="1"/>
</dbReference>
<dbReference type="InterPro" id="IPR038731">
    <property type="entry name" value="RgtA/B/C-like"/>
</dbReference>
<evidence type="ECO:0000313" key="10">
    <source>
        <dbReference type="Proteomes" id="UP000183317"/>
    </source>
</evidence>
<feature type="domain" description="Glycosyltransferase RgtA/B/C/D-like" evidence="8">
    <location>
        <begin position="102"/>
        <end position="241"/>
    </location>
</feature>
<evidence type="ECO:0000256" key="2">
    <source>
        <dbReference type="ARBA" id="ARBA00022475"/>
    </source>
</evidence>
<evidence type="ECO:0000256" key="5">
    <source>
        <dbReference type="ARBA" id="ARBA00022692"/>
    </source>
</evidence>
<evidence type="ECO:0000259" key="8">
    <source>
        <dbReference type="Pfam" id="PF13231"/>
    </source>
</evidence>
<dbReference type="AlphaFoldDB" id="A0A1F5MFR4"/>
<dbReference type="EMBL" id="MFDU01000030">
    <property type="protein sequence ID" value="OGE64206.1"/>
    <property type="molecule type" value="Genomic_DNA"/>
</dbReference>
<keyword evidence="5" id="KW-0812">Transmembrane</keyword>
<organism evidence="9 10">
    <name type="scientific">Candidatus Daviesbacteria bacterium RIFCSPLOWO2_02_FULL_36_8</name>
    <dbReference type="NCBI Taxonomy" id="1797793"/>
    <lineage>
        <taxon>Bacteria</taxon>
        <taxon>Candidatus Daviesiibacteriota</taxon>
    </lineage>
</organism>
<reference evidence="9 10" key="1">
    <citation type="journal article" date="2016" name="Nat. Commun.">
        <title>Thousands of microbial genomes shed light on interconnected biogeochemical processes in an aquifer system.</title>
        <authorList>
            <person name="Anantharaman K."/>
            <person name="Brown C.T."/>
            <person name="Hug L.A."/>
            <person name="Sharon I."/>
            <person name="Castelle C.J."/>
            <person name="Probst A.J."/>
            <person name="Thomas B.C."/>
            <person name="Singh A."/>
            <person name="Wilkins M.J."/>
            <person name="Karaoz U."/>
            <person name="Brodie E.L."/>
            <person name="Williams K.H."/>
            <person name="Hubbard S.S."/>
            <person name="Banfield J.F."/>
        </authorList>
    </citation>
    <scope>NUCLEOTIDE SEQUENCE [LARGE SCALE GENOMIC DNA]</scope>
</reference>
<dbReference type="PANTHER" id="PTHR33908:SF11">
    <property type="entry name" value="MEMBRANE PROTEIN"/>
    <property type="match status" value="1"/>
</dbReference>
<evidence type="ECO:0000313" key="9">
    <source>
        <dbReference type="EMBL" id="OGE64206.1"/>
    </source>
</evidence>
<evidence type="ECO:0000256" key="3">
    <source>
        <dbReference type="ARBA" id="ARBA00022676"/>
    </source>
</evidence>
<keyword evidence="7" id="KW-0472">Membrane</keyword>
<keyword evidence="2" id="KW-1003">Cell membrane</keyword>
<dbReference type="GO" id="GO:0009103">
    <property type="term" value="P:lipopolysaccharide biosynthetic process"/>
    <property type="evidence" value="ECO:0007669"/>
    <property type="project" value="UniProtKB-ARBA"/>
</dbReference>
<protein>
    <recommendedName>
        <fullName evidence="8">Glycosyltransferase RgtA/B/C/D-like domain-containing protein</fullName>
    </recommendedName>
</protein>
<comment type="subcellular location">
    <subcellularLocation>
        <location evidence="1">Cell membrane</location>
        <topology evidence="1">Multi-pass membrane protein</topology>
    </subcellularLocation>
</comment>
<gene>
    <name evidence="9" type="ORF">A3J13_00265</name>
</gene>